<reference evidence="2" key="1">
    <citation type="submission" date="2017-01" db="EMBL/GenBank/DDBJ databases">
        <title>Genome Analysis of Deinococcus marmoris KOPRI26562.</title>
        <authorList>
            <person name="Kim J.H."/>
            <person name="Oh H.-M."/>
        </authorList>
    </citation>
    <scope>NUCLEOTIDE SEQUENCE [LARGE SCALE GENOMIC DNA]</scope>
    <source>
        <strain evidence="2">PAMC 26633</strain>
    </source>
</reference>
<protein>
    <submittedName>
        <fullName evidence="1">Uncharacterized protein</fullName>
    </submittedName>
</protein>
<evidence type="ECO:0000313" key="1">
    <source>
        <dbReference type="EMBL" id="OXC73148.1"/>
    </source>
</evidence>
<organism evidence="1 2">
    <name type="scientific">Caballeronia sordidicola</name>
    <name type="common">Burkholderia sordidicola</name>
    <dbReference type="NCBI Taxonomy" id="196367"/>
    <lineage>
        <taxon>Bacteria</taxon>
        <taxon>Pseudomonadati</taxon>
        <taxon>Pseudomonadota</taxon>
        <taxon>Betaproteobacteria</taxon>
        <taxon>Burkholderiales</taxon>
        <taxon>Burkholderiaceae</taxon>
        <taxon>Caballeronia</taxon>
    </lineage>
</organism>
<accession>A0A226WRB5</accession>
<name>A0A226WRB5_CABSO</name>
<proteinExistence type="predicted"/>
<dbReference type="Proteomes" id="UP000214720">
    <property type="component" value="Unassembled WGS sequence"/>
</dbReference>
<dbReference type="EMBL" id="MTHB01000256">
    <property type="protein sequence ID" value="OXC73148.1"/>
    <property type="molecule type" value="Genomic_DNA"/>
</dbReference>
<sequence>MTIDIIHHDVQKNEIGQLSATDLYSLRSARCHEHVTLVAEKLE</sequence>
<gene>
    <name evidence="1" type="ORF">BSU04_38045</name>
</gene>
<dbReference type="AlphaFoldDB" id="A0A226WRB5"/>
<comment type="caution">
    <text evidence="1">The sequence shown here is derived from an EMBL/GenBank/DDBJ whole genome shotgun (WGS) entry which is preliminary data.</text>
</comment>
<evidence type="ECO:0000313" key="2">
    <source>
        <dbReference type="Proteomes" id="UP000214720"/>
    </source>
</evidence>